<dbReference type="Proteomes" id="UP000593626">
    <property type="component" value="Chromosome"/>
</dbReference>
<dbReference type="AlphaFoldDB" id="A0A7S8HH45"/>
<name>A0A7S8HH45_9BACI</name>
<dbReference type="Gene3D" id="2.60.40.3830">
    <property type="match status" value="1"/>
</dbReference>
<feature type="transmembrane region" description="Helical" evidence="1">
    <location>
        <begin position="48"/>
        <end position="69"/>
    </location>
</feature>
<accession>A0A7S8HH45</accession>
<evidence type="ECO:0008006" key="4">
    <source>
        <dbReference type="Google" id="ProtNLM"/>
    </source>
</evidence>
<keyword evidence="1" id="KW-1133">Transmembrane helix</keyword>
<protein>
    <recommendedName>
        <fullName evidence="4">DUF4871 domain-containing protein</fullName>
    </recommendedName>
</protein>
<keyword evidence="1" id="KW-0812">Transmembrane</keyword>
<keyword evidence="3" id="KW-1185">Reference proteome</keyword>
<reference evidence="2 3" key="1">
    <citation type="submission" date="2019-07" db="EMBL/GenBank/DDBJ databases">
        <title>Genome sequence of 2 isolates from Red Sea Mangroves.</title>
        <authorList>
            <person name="Sefrji F."/>
            <person name="Michoud G."/>
            <person name="Merlino G."/>
            <person name="Daffonchio D."/>
        </authorList>
    </citation>
    <scope>NUCLEOTIDE SEQUENCE [LARGE SCALE GENOMIC DNA]</scope>
    <source>
        <strain evidence="2 3">R1DC41</strain>
    </source>
</reference>
<proteinExistence type="predicted"/>
<organism evidence="2 3">
    <name type="scientific">Mangrovibacillus cuniculi</name>
    <dbReference type="NCBI Taxonomy" id="2593652"/>
    <lineage>
        <taxon>Bacteria</taxon>
        <taxon>Bacillati</taxon>
        <taxon>Bacillota</taxon>
        <taxon>Bacilli</taxon>
        <taxon>Bacillales</taxon>
        <taxon>Bacillaceae</taxon>
        <taxon>Mangrovibacillus</taxon>
    </lineage>
</organism>
<dbReference type="KEGG" id="mcui:G8O30_15705"/>
<evidence type="ECO:0000313" key="2">
    <source>
        <dbReference type="EMBL" id="QPC48261.1"/>
    </source>
</evidence>
<gene>
    <name evidence="2" type="ORF">G8O30_15705</name>
</gene>
<dbReference type="EMBL" id="CP049742">
    <property type="protein sequence ID" value="QPC48261.1"/>
    <property type="molecule type" value="Genomic_DNA"/>
</dbReference>
<sequence length="203" mass="23668">MEENLKGLRRAMDATVYREQQFTDRQRDKIRNEIAGASMRRSYRARRYFIYTVTPITIALAAFLLVIGLPNNFHESPPSLGGASLEDLKQDWTIRDQFIKDGEVLFTIFPDPNVTNGKKFGYLVNFTEPLERFKGRELAVYATHRDRRTQRVLFTPKVITEPSEGYDSLQRFTFEGKLDWSGHWRFIVVLDGEFYGDTVLFIP</sequence>
<evidence type="ECO:0000313" key="3">
    <source>
        <dbReference type="Proteomes" id="UP000593626"/>
    </source>
</evidence>
<dbReference type="RefSeq" id="WP_239672948.1">
    <property type="nucleotide sequence ID" value="NZ_CP049742.1"/>
</dbReference>
<evidence type="ECO:0000256" key="1">
    <source>
        <dbReference type="SAM" id="Phobius"/>
    </source>
</evidence>
<keyword evidence="1" id="KW-0472">Membrane</keyword>